<dbReference type="Proteomes" id="UP000316270">
    <property type="component" value="Chromosome 7"/>
</dbReference>
<keyword evidence="2" id="KW-1185">Reference proteome</keyword>
<dbReference type="AlphaFoldDB" id="A0A517L921"/>
<evidence type="ECO:0000313" key="1">
    <source>
        <dbReference type="EMBL" id="QDS72134.1"/>
    </source>
</evidence>
<gene>
    <name evidence="1" type="ORF">FKW77_003988</name>
</gene>
<reference evidence="1 2" key="1">
    <citation type="submission" date="2019-07" db="EMBL/GenBank/DDBJ databases">
        <title>Finished genome of Venturia effusa.</title>
        <authorList>
            <person name="Young C.A."/>
            <person name="Cox M.P."/>
            <person name="Ganley A.R.D."/>
            <person name="David W.J."/>
        </authorList>
    </citation>
    <scope>NUCLEOTIDE SEQUENCE [LARGE SCALE GENOMIC DNA]</scope>
    <source>
        <strain evidence="2">albino</strain>
    </source>
</reference>
<protein>
    <submittedName>
        <fullName evidence="1">Uncharacterized protein</fullName>
    </submittedName>
</protein>
<accession>A0A517L921</accession>
<sequence length="87" mass="9363">MSQTISKAAPKSGLVALLVFCAIAGPYTYLTAKKEGADMDAARHRFQTAKQRNDLRISGGAPILHLDEEAAHLPSVYKGPAALAQWR</sequence>
<evidence type="ECO:0000313" key="2">
    <source>
        <dbReference type="Proteomes" id="UP000316270"/>
    </source>
</evidence>
<dbReference type="OrthoDB" id="3707219at2759"/>
<proteinExistence type="predicted"/>
<name>A0A517L921_9PEZI</name>
<dbReference type="EMBL" id="CP042191">
    <property type="protein sequence ID" value="QDS72134.1"/>
    <property type="molecule type" value="Genomic_DNA"/>
</dbReference>
<organism evidence="1 2">
    <name type="scientific">Venturia effusa</name>
    <dbReference type="NCBI Taxonomy" id="50376"/>
    <lineage>
        <taxon>Eukaryota</taxon>
        <taxon>Fungi</taxon>
        <taxon>Dikarya</taxon>
        <taxon>Ascomycota</taxon>
        <taxon>Pezizomycotina</taxon>
        <taxon>Dothideomycetes</taxon>
        <taxon>Pleosporomycetidae</taxon>
        <taxon>Venturiales</taxon>
        <taxon>Venturiaceae</taxon>
        <taxon>Venturia</taxon>
    </lineage>
</organism>